<feature type="transmembrane region" description="Helical" evidence="1">
    <location>
        <begin position="119"/>
        <end position="140"/>
    </location>
</feature>
<dbReference type="RefSeq" id="WP_052199786.1">
    <property type="nucleotide sequence ID" value="NZ_FTMC01000013.1"/>
</dbReference>
<evidence type="ECO:0000313" key="2">
    <source>
        <dbReference type="EMBL" id="SIR03347.1"/>
    </source>
</evidence>
<keyword evidence="1" id="KW-0812">Transmembrane</keyword>
<reference evidence="2 3" key="1">
    <citation type="submission" date="2017-01" db="EMBL/GenBank/DDBJ databases">
        <authorList>
            <person name="Mah S.A."/>
            <person name="Swanson W.J."/>
            <person name="Moy G.W."/>
            <person name="Vacquier V.D."/>
        </authorList>
    </citation>
    <scope>NUCLEOTIDE SEQUENCE [LARGE SCALE GENOMIC DNA]</scope>
    <source>
        <strain evidence="2 3">ATCC 29606</strain>
    </source>
</reference>
<sequence length="142" mass="15176">MDTVLSLQILLGLLALSLLALTGALAALLWQRWRADTWPRWAGRARRLRLAPPALLFLVLAAPVVAWWLLHLQAVPLGETWVLAGACLYLLAGIAWLLLATRLWALGNGAAQAAHALPVAFGSAVAALVLQVVILGLMAVRP</sequence>
<name>A0A1N6XM50_9PSED</name>
<dbReference type="Proteomes" id="UP000186079">
    <property type="component" value="Unassembled WGS sequence"/>
</dbReference>
<evidence type="ECO:0000256" key="1">
    <source>
        <dbReference type="SAM" id="Phobius"/>
    </source>
</evidence>
<gene>
    <name evidence="2" type="ORF">SAMN05421672_11386</name>
</gene>
<accession>A0A1N6XM50</accession>
<evidence type="ECO:0000313" key="3">
    <source>
        <dbReference type="Proteomes" id="UP000186079"/>
    </source>
</evidence>
<keyword evidence="1" id="KW-0472">Membrane</keyword>
<feature type="transmembrane region" description="Helical" evidence="1">
    <location>
        <begin position="50"/>
        <end position="69"/>
    </location>
</feature>
<dbReference type="InterPro" id="IPR018729">
    <property type="entry name" value="DUF2269_transmembrane"/>
</dbReference>
<dbReference type="EMBL" id="FTMC01000013">
    <property type="protein sequence ID" value="SIR03347.1"/>
    <property type="molecule type" value="Genomic_DNA"/>
</dbReference>
<dbReference type="Pfam" id="PF10027">
    <property type="entry name" value="DUF2269"/>
    <property type="match status" value="1"/>
</dbReference>
<proteinExistence type="predicted"/>
<dbReference type="AlphaFoldDB" id="A0A1N6XM50"/>
<protein>
    <submittedName>
        <fullName evidence="2">Uncharacterized membrane protein</fullName>
    </submittedName>
</protein>
<keyword evidence="1" id="KW-1133">Transmembrane helix</keyword>
<organism evidence="2 3">
    <name type="scientific">Pseudomonas flexibilis</name>
    <dbReference type="NCBI Taxonomy" id="706570"/>
    <lineage>
        <taxon>Bacteria</taxon>
        <taxon>Pseudomonadati</taxon>
        <taxon>Pseudomonadota</taxon>
        <taxon>Gammaproteobacteria</taxon>
        <taxon>Pseudomonadales</taxon>
        <taxon>Pseudomonadaceae</taxon>
        <taxon>Pseudomonas</taxon>
    </lineage>
</organism>
<feature type="transmembrane region" description="Helical" evidence="1">
    <location>
        <begin position="81"/>
        <end position="99"/>
    </location>
</feature>